<keyword evidence="1" id="KW-0732">Signal</keyword>
<name>A0A1F5SI15_9BACT</name>
<feature type="signal peptide" evidence="1">
    <location>
        <begin position="1"/>
        <end position="24"/>
    </location>
</feature>
<dbReference type="STRING" id="1797994.A2227_03700"/>
<dbReference type="PANTHER" id="PTHR36573:SF1">
    <property type="entry name" value="INTERMEMBRANE PHOSPHOLIPID TRANSPORT SYSTEM BINDING PROTEIN MLAC"/>
    <property type="match status" value="1"/>
</dbReference>
<evidence type="ECO:0000256" key="1">
    <source>
        <dbReference type="SAM" id="SignalP"/>
    </source>
</evidence>
<dbReference type="InterPro" id="IPR008869">
    <property type="entry name" value="MlaC/ttg2D"/>
</dbReference>
<organism evidence="2 3">
    <name type="scientific">Candidatus Falkowbacteria bacterium RIFOXYA2_FULL_47_19</name>
    <dbReference type="NCBI Taxonomy" id="1797994"/>
    <lineage>
        <taxon>Bacteria</taxon>
        <taxon>Candidatus Falkowiibacteriota</taxon>
    </lineage>
</organism>
<dbReference type="AlphaFoldDB" id="A0A1F5SI15"/>
<dbReference type="InterPro" id="IPR042245">
    <property type="entry name" value="Tgt2/MlaC_sf"/>
</dbReference>
<dbReference type="EMBL" id="MFGB01000016">
    <property type="protein sequence ID" value="OGF26357.1"/>
    <property type="molecule type" value="Genomic_DNA"/>
</dbReference>
<sequence length="201" mass="23089">MKALLAILAGLLLVLAISTLPASAKEPGDTLVRSIERTLSILRADDAPPVKKARIREVINGLFDFDLMAQKVTGHHWNDFSPEEKKEFTAVFADLVGDIYLDKLKYYRNEKIEFIGQYLRSERDGRSFYLVSTMITKIEQQFRVNYGMYVFAGQGRVYDVEIEGVSLVRSFRTQYANLLEKMTPAKFIDNIRARLKERRGQ</sequence>
<feature type="chain" id="PRO_5009521224" evidence="1">
    <location>
        <begin position="25"/>
        <end position="201"/>
    </location>
</feature>
<evidence type="ECO:0000313" key="3">
    <source>
        <dbReference type="Proteomes" id="UP000178367"/>
    </source>
</evidence>
<comment type="caution">
    <text evidence="2">The sequence shown here is derived from an EMBL/GenBank/DDBJ whole genome shotgun (WGS) entry which is preliminary data.</text>
</comment>
<protein>
    <submittedName>
        <fullName evidence="2">Uncharacterized protein</fullName>
    </submittedName>
</protein>
<evidence type="ECO:0000313" key="2">
    <source>
        <dbReference type="EMBL" id="OGF26357.1"/>
    </source>
</evidence>
<dbReference type="Pfam" id="PF05494">
    <property type="entry name" value="MlaC"/>
    <property type="match status" value="1"/>
</dbReference>
<gene>
    <name evidence="2" type="ORF">A2227_03700</name>
</gene>
<proteinExistence type="predicted"/>
<reference evidence="2 3" key="1">
    <citation type="journal article" date="2016" name="Nat. Commun.">
        <title>Thousands of microbial genomes shed light on interconnected biogeochemical processes in an aquifer system.</title>
        <authorList>
            <person name="Anantharaman K."/>
            <person name="Brown C.T."/>
            <person name="Hug L.A."/>
            <person name="Sharon I."/>
            <person name="Castelle C.J."/>
            <person name="Probst A.J."/>
            <person name="Thomas B.C."/>
            <person name="Singh A."/>
            <person name="Wilkins M.J."/>
            <person name="Karaoz U."/>
            <person name="Brodie E.L."/>
            <person name="Williams K.H."/>
            <person name="Hubbard S.S."/>
            <person name="Banfield J.F."/>
        </authorList>
    </citation>
    <scope>NUCLEOTIDE SEQUENCE [LARGE SCALE GENOMIC DNA]</scope>
</reference>
<accession>A0A1F5SI15</accession>
<dbReference type="Proteomes" id="UP000178367">
    <property type="component" value="Unassembled WGS sequence"/>
</dbReference>
<dbReference type="PANTHER" id="PTHR36573">
    <property type="entry name" value="INTERMEMBRANE PHOSPHOLIPID TRANSPORT SYSTEM BINDING PROTEIN MLAC"/>
    <property type="match status" value="1"/>
</dbReference>
<dbReference type="Gene3D" id="3.10.450.710">
    <property type="entry name" value="Tgt2/MlaC"/>
    <property type="match status" value="1"/>
</dbReference>